<dbReference type="SUPFAM" id="SSF88659">
    <property type="entry name" value="Sigma3 and sigma4 domains of RNA polymerase sigma factors"/>
    <property type="match status" value="1"/>
</dbReference>
<dbReference type="InterPro" id="IPR014284">
    <property type="entry name" value="RNA_pol_sigma-70_dom"/>
</dbReference>
<name>A0ABY7WWB3_9LACO</name>
<organism evidence="6 7">
    <name type="scientific">Lacticaseibacillus pabuli</name>
    <dbReference type="NCBI Taxonomy" id="3025672"/>
    <lineage>
        <taxon>Bacteria</taxon>
        <taxon>Bacillati</taxon>
        <taxon>Bacillota</taxon>
        <taxon>Bacilli</taxon>
        <taxon>Lactobacillales</taxon>
        <taxon>Lactobacillaceae</taxon>
        <taxon>Lacticaseibacillus</taxon>
    </lineage>
</organism>
<protein>
    <submittedName>
        <fullName evidence="6">Sigma-70 family RNA polymerase sigma factor</fullName>
    </submittedName>
</protein>
<keyword evidence="7" id="KW-1185">Reference proteome</keyword>
<dbReference type="PANTHER" id="PTHR30385">
    <property type="entry name" value="SIGMA FACTOR F FLAGELLAR"/>
    <property type="match status" value="1"/>
</dbReference>
<keyword evidence="1" id="KW-0805">Transcription regulation</keyword>
<sequence>MKTEIDVSRIFVQFIASGVRHARIDSYRKRDKQAKMMPIYPMELQLMDRLQLPDPARLLETIPINQISHLEEYVVNDRLSDAIARLNDKEKLIVYCKIVETMTDSEIGKLLGSSRSAISKLRQRVYKKLLKVYQDDFNGGIR</sequence>
<dbReference type="InterPro" id="IPR013324">
    <property type="entry name" value="RNA_pol_sigma_r3/r4-like"/>
</dbReference>
<evidence type="ECO:0000259" key="5">
    <source>
        <dbReference type="Pfam" id="PF04545"/>
    </source>
</evidence>
<accession>A0ABY7WWB3</accession>
<gene>
    <name evidence="6" type="ORF">PQ472_10075</name>
</gene>
<dbReference type="Proteomes" id="UP001220377">
    <property type="component" value="Chromosome"/>
</dbReference>
<evidence type="ECO:0000313" key="6">
    <source>
        <dbReference type="EMBL" id="WDF82225.1"/>
    </source>
</evidence>
<dbReference type="Pfam" id="PF04545">
    <property type="entry name" value="Sigma70_r4"/>
    <property type="match status" value="1"/>
</dbReference>
<evidence type="ECO:0000256" key="2">
    <source>
        <dbReference type="ARBA" id="ARBA00023082"/>
    </source>
</evidence>
<dbReference type="InterPro" id="IPR007630">
    <property type="entry name" value="RNA_pol_sigma70_r4"/>
</dbReference>
<evidence type="ECO:0000256" key="1">
    <source>
        <dbReference type="ARBA" id="ARBA00023015"/>
    </source>
</evidence>
<reference evidence="6 7" key="1">
    <citation type="submission" date="2023-02" db="EMBL/GenBank/DDBJ databases">
        <title>Genome sequence of Lacticaseibacillus sp. KACC 23028.</title>
        <authorList>
            <person name="Kim S."/>
            <person name="Heo J."/>
            <person name="Kwon S.-W."/>
        </authorList>
    </citation>
    <scope>NUCLEOTIDE SEQUENCE [LARGE SCALE GENOMIC DNA]</scope>
    <source>
        <strain evidence="6 7">KACC 23028</strain>
    </source>
</reference>
<keyword evidence="2" id="KW-0731">Sigma factor</keyword>
<keyword evidence="3" id="KW-0238">DNA-binding</keyword>
<dbReference type="NCBIfam" id="TIGR02937">
    <property type="entry name" value="sigma70-ECF"/>
    <property type="match status" value="1"/>
</dbReference>
<evidence type="ECO:0000313" key="7">
    <source>
        <dbReference type="Proteomes" id="UP001220377"/>
    </source>
</evidence>
<keyword evidence="4" id="KW-0804">Transcription</keyword>
<proteinExistence type="predicted"/>
<evidence type="ECO:0000256" key="4">
    <source>
        <dbReference type="ARBA" id="ARBA00023163"/>
    </source>
</evidence>
<dbReference type="RefSeq" id="WP_274259540.1">
    <property type="nucleotide sequence ID" value="NZ_CP117884.1"/>
</dbReference>
<dbReference type="EMBL" id="CP117884">
    <property type="protein sequence ID" value="WDF82225.1"/>
    <property type="molecule type" value="Genomic_DNA"/>
</dbReference>
<feature type="domain" description="RNA polymerase sigma-70 region 4" evidence="5">
    <location>
        <begin position="82"/>
        <end position="129"/>
    </location>
</feature>
<dbReference type="Gene3D" id="1.20.140.160">
    <property type="match status" value="1"/>
</dbReference>
<evidence type="ECO:0000256" key="3">
    <source>
        <dbReference type="ARBA" id="ARBA00023125"/>
    </source>
</evidence>